<dbReference type="InterPro" id="IPR053081">
    <property type="entry name" value="SIM_Modulators"/>
</dbReference>
<organism evidence="6 7">
    <name type="scientific">Anolis carolinensis</name>
    <name type="common">Green anole</name>
    <name type="synonym">American chameleon</name>
    <dbReference type="NCBI Taxonomy" id="28377"/>
    <lineage>
        <taxon>Eukaryota</taxon>
        <taxon>Metazoa</taxon>
        <taxon>Chordata</taxon>
        <taxon>Craniata</taxon>
        <taxon>Vertebrata</taxon>
        <taxon>Euteleostomi</taxon>
        <taxon>Lepidosauria</taxon>
        <taxon>Squamata</taxon>
        <taxon>Bifurcata</taxon>
        <taxon>Unidentata</taxon>
        <taxon>Episquamata</taxon>
        <taxon>Toxicofera</taxon>
        <taxon>Iguania</taxon>
        <taxon>Dactyloidae</taxon>
        <taxon>Anolis</taxon>
    </lineage>
</organism>
<evidence type="ECO:0000256" key="2">
    <source>
        <dbReference type="ARBA" id="ARBA00022692"/>
    </source>
</evidence>
<feature type="transmembrane region" description="Helical" evidence="5">
    <location>
        <begin position="35"/>
        <end position="57"/>
    </location>
</feature>
<dbReference type="CDD" id="cd20255">
    <property type="entry name" value="CASIMO1_SMIM22"/>
    <property type="match status" value="1"/>
</dbReference>
<evidence type="ECO:0000313" key="6">
    <source>
        <dbReference type="Ensembl" id="ENSACAP00000039198.1"/>
    </source>
</evidence>
<dbReference type="PANTHER" id="PTHR36982">
    <property type="entry name" value="CLCA DOMAIN-CONTAINING PROTEIN"/>
    <property type="match status" value="1"/>
</dbReference>
<dbReference type="PANTHER" id="PTHR36982:SF3">
    <property type="entry name" value="SMALL INTEGRAL MEMBRANE PROTEIN 22"/>
    <property type="match status" value="1"/>
</dbReference>
<reference evidence="6" key="1">
    <citation type="submission" date="2009-12" db="EMBL/GenBank/DDBJ databases">
        <title>The Genome Sequence of Anolis carolinensis (Green Anole Lizard).</title>
        <authorList>
            <consortium name="The Genome Sequencing Platform"/>
            <person name="Di Palma F."/>
            <person name="Alfoldi J."/>
            <person name="Heiman D."/>
            <person name="Young S."/>
            <person name="Grabherr M."/>
            <person name="Johnson J."/>
            <person name="Lander E.S."/>
            <person name="Lindblad-Toh K."/>
        </authorList>
    </citation>
    <scope>NUCLEOTIDE SEQUENCE [LARGE SCALE GENOMIC DNA]</scope>
    <source>
        <strain evidence="6">JBL SC #1</strain>
    </source>
</reference>
<dbReference type="InterPro" id="IPR031671">
    <property type="entry name" value="SMIM5/18/22"/>
</dbReference>
<reference evidence="6" key="2">
    <citation type="submission" date="2025-08" db="UniProtKB">
        <authorList>
            <consortium name="Ensembl"/>
        </authorList>
    </citation>
    <scope>IDENTIFICATION</scope>
</reference>
<dbReference type="Pfam" id="PF15831">
    <property type="entry name" value="SMIM5_18_22"/>
    <property type="match status" value="1"/>
</dbReference>
<reference evidence="6" key="3">
    <citation type="submission" date="2025-09" db="UniProtKB">
        <authorList>
            <consortium name="Ensembl"/>
        </authorList>
    </citation>
    <scope>IDENTIFICATION</scope>
</reference>
<sequence>MSESGKEFGQELTDQINDILSRLQSKELFQSTWDIVAFVVFFTFIGVVLLMALLVLIRCFCCCCDCDSPRSYNKVKTF</sequence>
<evidence type="ECO:0000313" key="7">
    <source>
        <dbReference type="Proteomes" id="UP000001646"/>
    </source>
</evidence>
<evidence type="ECO:0008006" key="8">
    <source>
        <dbReference type="Google" id="ProtNLM"/>
    </source>
</evidence>
<dbReference type="Proteomes" id="UP000001646">
    <property type="component" value="Unplaced"/>
</dbReference>
<keyword evidence="4 5" id="KW-0472">Membrane</keyword>
<dbReference type="GO" id="GO:0016020">
    <property type="term" value="C:membrane"/>
    <property type="evidence" value="ECO:0007669"/>
    <property type="project" value="UniProtKB-SubCell"/>
</dbReference>
<keyword evidence="7" id="KW-1185">Reference proteome</keyword>
<accession>A0A803TVF8</accession>
<name>A0A803TVF8_ANOCA</name>
<evidence type="ECO:0000256" key="4">
    <source>
        <dbReference type="ARBA" id="ARBA00023136"/>
    </source>
</evidence>
<evidence type="ECO:0000256" key="5">
    <source>
        <dbReference type="SAM" id="Phobius"/>
    </source>
</evidence>
<dbReference type="AlphaFoldDB" id="A0A803TVF8"/>
<comment type="subcellular location">
    <subcellularLocation>
        <location evidence="1">Membrane</location>
        <topology evidence="1">Single-pass membrane protein</topology>
    </subcellularLocation>
</comment>
<dbReference type="GeneTree" id="ENSGT00940000171636"/>
<evidence type="ECO:0000256" key="1">
    <source>
        <dbReference type="ARBA" id="ARBA00004167"/>
    </source>
</evidence>
<keyword evidence="3 5" id="KW-1133">Transmembrane helix</keyword>
<dbReference type="Ensembl" id="ENSACAT00000051264.1">
    <property type="protein sequence ID" value="ENSACAP00000039198.1"/>
    <property type="gene ID" value="ENSACAG00000038095.1"/>
</dbReference>
<evidence type="ECO:0000256" key="3">
    <source>
        <dbReference type="ARBA" id="ARBA00022989"/>
    </source>
</evidence>
<protein>
    <recommendedName>
        <fullName evidence="8">Small integral membrane protein 22</fullName>
    </recommendedName>
</protein>
<proteinExistence type="predicted"/>
<gene>
    <name evidence="6" type="primary">smim22</name>
</gene>
<keyword evidence="2 5" id="KW-0812">Transmembrane</keyword>
<dbReference type="InParanoid" id="A0A803TVF8"/>